<dbReference type="PROSITE" id="PS00455">
    <property type="entry name" value="AMP_BINDING"/>
    <property type="match status" value="1"/>
</dbReference>
<dbReference type="InterPro" id="IPR025110">
    <property type="entry name" value="AMP-bd_C"/>
</dbReference>
<dbReference type="PANTHER" id="PTHR43767:SF1">
    <property type="entry name" value="NONRIBOSOMAL PEPTIDE SYNTHASE PES1 (EUROFUNG)-RELATED"/>
    <property type="match status" value="1"/>
</dbReference>
<evidence type="ECO:0000313" key="3">
    <source>
        <dbReference type="EMBL" id="MFC7310316.1"/>
    </source>
</evidence>
<dbReference type="InterPro" id="IPR050237">
    <property type="entry name" value="ATP-dep_AMP-bd_enzyme"/>
</dbReference>
<evidence type="ECO:0000259" key="1">
    <source>
        <dbReference type="Pfam" id="PF00501"/>
    </source>
</evidence>
<proteinExistence type="predicted"/>
<evidence type="ECO:0000313" key="4">
    <source>
        <dbReference type="Proteomes" id="UP001596523"/>
    </source>
</evidence>
<accession>A0ABW2JVV1</accession>
<organism evidence="3 4">
    <name type="scientific">Streptomyces monticola</name>
    <dbReference type="NCBI Taxonomy" id="2666263"/>
    <lineage>
        <taxon>Bacteria</taxon>
        <taxon>Bacillati</taxon>
        <taxon>Actinomycetota</taxon>
        <taxon>Actinomycetes</taxon>
        <taxon>Kitasatosporales</taxon>
        <taxon>Streptomycetaceae</taxon>
        <taxon>Streptomyces</taxon>
    </lineage>
</organism>
<protein>
    <submittedName>
        <fullName evidence="3">AMP-binding protein</fullName>
    </submittedName>
</protein>
<comment type="caution">
    <text evidence="3">The sequence shown here is derived from an EMBL/GenBank/DDBJ whole genome shotgun (WGS) entry which is preliminary data.</text>
</comment>
<dbReference type="RefSeq" id="WP_381840601.1">
    <property type="nucleotide sequence ID" value="NZ_JBHTCF010000031.1"/>
</dbReference>
<dbReference type="InterPro" id="IPR045851">
    <property type="entry name" value="AMP-bd_C_sf"/>
</dbReference>
<name>A0ABW2JVV1_9ACTN</name>
<dbReference type="SUPFAM" id="SSF56801">
    <property type="entry name" value="Acetyl-CoA synthetase-like"/>
    <property type="match status" value="1"/>
</dbReference>
<dbReference type="Proteomes" id="UP001596523">
    <property type="component" value="Unassembled WGS sequence"/>
</dbReference>
<dbReference type="InterPro" id="IPR000873">
    <property type="entry name" value="AMP-dep_synth/lig_dom"/>
</dbReference>
<dbReference type="InterPro" id="IPR020845">
    <property type="entry name" value="AMP-binding_CS"/>
</dbReference>
<dbReference type="InterPro" id="IPR042099">
    <property type="entry name" value="ANL_N_sf"/>
</dbReference>
<evidence type="ECO:0000259" key="2">
    <source>
        <dbReference type="Pfam" id="PF13193"/>
    </source>
</evidence>
<dbReference type="Pfam" id="PF00501">
    <property type="entry name" value="AMP-binding"/>
    <property type="match status" value="1"/>
</dbReference>
<sequence>MTATAIESEIVAKSPVVTEARPIKDVPVVDGVVMIRQNMPTVPITRPLPDDRAAREALYYQRGWWRTETFLDDLRRQARTRPHKLAVAARRLREARTDTLDYIELRRLTDRFAGALVELGVRPGDFVAVQLPNRWEMVPLLYACIRVGAVICPIGPTTPEDALRHRLSLTEARVLVTISEWEGTSLAKSAVTLREELDSLEHVAVIDGHAPEGALGFRDHFIDQTWEDVHNDDLDGLELRPDDPFVVLFTSGTTGESKGVLHSQNTIHSAIRGYVDTFLLDEHLVAAVTTPLVHYSGFGQGVLASVMLGGTIAFQDRRKNEALLDLVQKYGATLLYGPPPTLTDIAQSQRTEPRDVSTLRHVVTGSAQVLQPLVDDLRATLGARTYSLWGMSENGPVTITKLDYNQDWAAHSNGRPIDAMEIRIDKCINPTERAAVGRLRVRGASQALGYFRREAEYQEKLLDDSWFDTGDVARDDGRGGIRILCRAGDAIKRDGQVVPLAEIESIINRHPKVAEATLVGPTGRVEDPILAVVVPSGDIHPTLDEIRAHLREADQDERFLPERLEVIDVMPKTLTGKVRKATLRQMFGER</sequence>
<dbReference type="Gene3D" id="3.30.300.30">
    <property type="match status" value="1"/>
</dbReference>
<feature type="domain" description="AMP-dependent synthetase/ligase" evidence="1">
    <location>
        <begin position="74"/>
        <end position="451"/>
    </location>
</feature>
<feature type="domain" description="AMP-binding enzyme C-terminal" evidence="2">
    <location>
        <begin position="502"/>
        <end position="577"/>
    </location>
</feature>
<gene>
    <name evidence="3" type="ORF">ACFQVC_39655</name>
</gene>
<dbReference type="Gene3D" id="3.40.50.12780">
    <property type="entry name" value="N-terminal domain of ligase-like"/>
    <property type="match status" value="1"/>
</dbReference>
<dbReference type="EMBL" id="JBHTCF010000031">
    <property type="protein sequence ID" value="MFC7310316.1"/>
    <property type="molecule type" value="Genomic_DNA"/>
</dbReference>
<dbReference type="PANTHER" id="PTHR43767">
    <property type="entry name" value="LONG-CHAIN-FATTY-ACID--COA LIGASE"/>
    <property type="match status" value="1"/>
</dbReference>
<dbReference type="Pfam" id="PF13193">
    <property type="entry name" value="AMP-binding_C"/>
    <property type="match status" value="1"/>
</dbReference>
<reference evidence="4" key="1">
    <citation type="journal article" date="2019" name="Int. J. Syst. Evol. Microbiol.">
        <title>The Global Catalogue of Microorganisms (GCM) 10K type strain sequencing project: providing services to taxonomists for standard genome sequencing and annotation.</title>
        <authorList>
            <consortium name="The Broad Institute Genomics Platform"/>
            <consortium name="The Broad Institute Genome Sequencing Center for Infectious Disease"/>
            <person name="Wu L."/>
            <person name="Ma J."/>
        </authorList>
    </citation>
    <scope>NUCLEOTIDE SEQUENCE [LARGE SCALE GENOMIC DNA]</scope>
    <source>
        <strain evidence="4">SYNS20</strain>
    </source>
</reference>
<keyword evidence="4" id="KW-1185">Reference proteome</keyword>